<feature type="transmembrane region" description="Helical" evidence="2">
    <location>
        <begin position="205"/>
        <end position="228"/>
    </location>
</feature>
<dbReference type="EMBL" id="GL883126">
    <property type="protein sequence ID" value="EGG03120.1"/>
    <property type="molecule type" value="Genomic_DNA"/>
</dbReference>
<accession>F4RX21</accession>
<dbReference type="OrthoDB" id="2448307at2759"/>
<feature type="transmembrane region" description="Helical" evidence="2">
    <location>
        <begin position="286"/>
        <end position="307"/>
    </location>
</feature>
<dbReference type="Proteomes" id="UP000001072">
    <property type="component" value="Unassembled WGS sequence"/>
</dbReference>
<dbReference type="GO" id="GO:0005794">
    <property type="term" value="C:Golgi apparatus"/>
    <property type="evidence" value="ECO:0007669"/>
    <property type="project" value="TreeGrafter"/>
</dbReference>
<feature type="transmembrane region" description="Helical" evidence="2">
    <location>
        <begin position="314"/>
        <end position="336"/>
    </location>
</feature>
<dbReference type="eggNOG" id="ENOG502RXYE">
    <property type="taxonomic scope" value="Eukaryota"/>
</dbReference>
<evidence type="ECO:0000256" key="1">
    <source>
        <dbReference type="SAM" id="MobiDB-lite"/>
    </source>
</evidence>
<keyword evidence="2" id="KW-0472">Membrane</keyword>
<dbReference type="InParanoid" id="F4RX21"/>
<gene>
    <name evidence="3" type="ORF">MELLADRAFT_90467</name>
</gene>
<feature type="transmembrane region" description="Helical" evidence="2">
    <location>
        <begin position="348"/>
        <end position="370"/>
    </location>
</feature>
<organism evidence="4">
    <name type="scientific">Melampsora larici-populina (strain 98AG31 / pathotype 3-4-7)</name>
    <name type="common">Poplar leaf rust fungus</name>
    <dbReference type="NCBI Taxonomy" id="747676"/>
    <lineage>
        <taxon>Eukaryota</taxon>
        <taxon>Fungi</taxon>
        <taxon>Dikarya</taxon>
        <taxon>Basidiomycota</taxon>
        <taxon>Pucciniomycotina</taxon>
        <taxon>Pucciniomycetes</taxon>
        <taxon>Pucciniales</taxon>
        <taxon>Melampsoraceae</taxon>
        <taxon>Melampsora</taxon>
    </lineage>
</organism>
<feature type="transmembrane region" description="Helical" evidence="2">
    <location>
        <begin position="113"/>
        <end position="132"/>
    </location>
</feature>
<dbReference type="PANTHER" id="PTHR34391">
    <property type="entry name" value="UPF0658 GOLGI APPARATUS MEMBRANE PROTEIN C1952.10C-RELATED"/>
    <property type="match status" value="1"/>
</dbReference>
<sequence length="409" mass="45833">MNSTDSRSIHPINLSISKPSQEPKPIKLNHHHHNQSIKPKLEEDDQNCNLDSIDSTNSKSTNRFYKRFKLSTVQYAFLAVLILQSISIIAILSSTVSKIKKEIQLGTPQLTSVSTYLVIFIIANVFSIVMTFDSLFNKNVVQLISLCLFNFLMAAYGAVLPRQIKRALQNPGGPVSWNGAHEGTSCNMYVSCYGVQYLYGDIQGWIITIPVITGFCSCLLAYLTWLIYKEFGWDIFKQIGADLRLKRIIQQKYVFYMLQKFNLFFFIGFSVQFLVLSGSMSKLEKAFTICALPFGLAVIILAGIAVSHEIKWMIAVYAVVWVAAMSSFVFKLVRIFQEPVYASAVRSLTLFSVLSILSLFATGIMVGLCYQNFGRGIKRTTMGSPWLVLMKKSSSSPTSPTGPTRMSLD</sequence>
<feature type="transmembrane region" description="Helical" evidence="2">
    <location>
        <begin position="253"/>
        <end position="274"/>
    </location>
</feature>
<protein>
    <submittedName>
        <fullName evidence="3">Uncharacterized protein</fullName>
    </submittedName>
</protein>
<dbReference type="InterPro" id="IPR040410">
    <property type="entry name" value="UPF0658_Golgi"/>
</dbReference>
<dbReference type="KEGG" id="mlr:MELLADRAFT_90467"/>
<proteinExistence type="predicted"/>
<evidence type="ECO:0000313" key="4">
    <source>
        <dbReference type="Proteomes" id="UP000001072"/>
    </source>
</evidence>
<reference evidence="4" key="1">
    <citation type="journal article" date="2011" name="Proc. Natl. Acad. Sci. U.S.A.">
        <title>Obligate biotrophy features unraveled by the genomic analysis of rust fungi.</title>
        <authorList>
            <person name="Duplessis S."/>
            <person name="Cuomo C.A."/>
            <person name="Lin Y.-C."/>
            <person name="Aerts A."/>
            <person name="Tisserant E."/>
            <person name="Veneault-Fourrey C."/>
            <person name="Joly D.L."/>
            <person name="Hacquard S."/>
            <person name="Amselem J."/>
            <person name="Cantarel B.L."/>
            <person name="Chiu R."/>
            <person name="Coutinho P.M."/>
            <person name="Feau N."/>
            <person name="Field M."/>
            <person name="Frey P."/>
            <person name="Gelhaye E."/>
            <person name="Goldberg J."/>
            <person name="Grabherr M.G."/>
            <person name="Kodira C.D."/>
            <person name="Kohler A."/>
            <person name="Kuees U."/>
            <person name="Lindquist E.A."/>
            <person name="Lucas S.M."/>
            <person name="Mago R."/>
            <person name="Mauceli E."/>
            <person name="Morin E."/>
            <person name="Murat C."/>
            <person name="Pangilinan J.L."/>
            <person name="Park R."/>
            <person name="Pearson M."/>
            <person name="Quesneville H."/>
            <person name="Rouhier N."/>
            <person name="Sakthikumar S."/>
            <person name="Salamov A.A."/>
            <person name="Schmutz J."/>
            <person name="Selles B."/>
            <person name="Shapiro H."/>
            <person name="Tanguay P."/>
            <person name="Tuskan G.A."/>
            <person name="Henrissat B."/>
            <person name="Van de Peer Y."/>
            <person name="Rouze P."/>
            <person name="Ellis J.G."/>
            <person name="Dodds P.N."/>
            <person name="Schein J.E."/>
            <person name="Zhong S."/>
            <person name="Hamelin R.C."/>
            <person name="Grigoriev I.V."/>
            <person name="Szabo L.J."/>
            <person name="Martin F."/>
        </authorList>
    </citation>
    <scope>NUCLEOTIDE SEQUENCE [LARGE SCALE GENOMIC DNA]</scope>
    <source>
        <strain evidence="4">98AG31 / pathotype 3-4-7</strain>
    </source>
</reference>
<feature type="transmembrane region" description="Helical" evidence="2">
    <location>
        <begin position="139"/>
        <end position="159"/>
    </location>
</feature>
<evidence type="ECO:0000313" key="3">
    <source>
        <dbReference type="EMBL" id="EGG03120.1"/>
    </source>
</evidence>
<keyword evidence="4" id="KW-1185">Reference proteome</keyword>
<dbReference type="HOGENOM" id="CLU_029564_0_0_1"/>
<keyword evidence="2" id="KW-1133">Transmembrane helix</keyword>
<dbReference type="PANTHER" id="PTHR34391:SF2">
    <property type="entry name" value="TRP C-TERMINAL DOMAIN-CONTAINING PROTEIN"/>
    <property type="match status" value="1"/>
</dbReference>
<dbReference type="VEuPathDB" id="FungiDB:MELLADRAFT_90467"/>
<keyword evidence="2" id="KW-0812">Transmembrane</keyword>
<dbReference type="AlphaFoldDB" id="F4RX21"/>
<dbReference type="GeneID" id="18935574"/>
<feature type="transmembrane region" description="Helical" evidence="2">
    <location>
        <begin position="73"/>
        <end position="93"/>
    </location>
</feature>
<feature type="region of interest" description="Disordered" evidence="1">
    <location>
        <begin position="1"/>
        <end position="42"/>
    </location>
</feature>
<name>F4RX21_MELLP</name>
<dbReference type="RefSeq" id="XP_007413580.1">
    <property type="nucleotide sequence ID" value="XM_007413518.1"/>
</dbReference>
<evidence type="ECO:0000256" key="2">
    <source>
        <dbReference type="SAM" id="Phobius"/>
    </source>
</evidence>